<reference evidence="3" key="1">
    <citation type="journal article" date="2013" name="Science">
        <title>The Amborella genome and the evolution of flowering plants.</title>
        <authorList>
            <consortium name="Amborella Genome Project"/>
        </authorList>
    </citation>
    <scope>NUCLEOTIDE SEQUENCE [LARGE SCALE GENOMIC DNA]</scope>
</reference>
<protein>
    <submittedName>
        <fullName evidence="2">Uncharacterized protein</fullName>
    </submittedName>
</protein>
<evidence type="ECO:0000313" key="2">
    <source>
        <dbReference type="EMBL" id="ERN12834.1"/>
    </source>
</evidence>
<gene>
    <name evidence="2" type="ORF">AMTR_s00180p00046480</name>
</gene>
<feature type="compositionally biased region" description="Polar residues" evidence="1">
    <location>
        <begin position="50"/>
        <end position="60"/>
    </location>
</feature>
<organism evidence="2 3">
    <name type="scientific">Amborella trichopoda</name>
    <dbReference type="NCBI Taxonomy" id="13333"/>
    <lineage>
        <taxon>Eukaryota</taxon>
        <taxon>Viridiplantae</taxon>
        <taxon>Streptophyta</taxon>
        <taxon>Embryophyta</taxon>
        <taxon>Tracheophyta</taxon>
        <taxon>Spermatophyta</taxon>
        <taxon>Magnoliopsida</taxon>
        <taxon>Amborellales</taxon>
        <taxon>Amborellaceae</taxon>
        <taxon>Amborella</taxon>
    </lineage>
</organism>
<sequence>METGQLHHDKDLVSIRSKTIPEFVRGGLDVGAQLPSSHKKSKTHTRLGQPGNQDSVYPPQTNLISIPALKRKNPITKSK</sequence>
<accession>W1PXU3</accession>
<proteinExistence type="predicted"/>
<dbReference type="AlphaFoldDB" id="W1PXU3"/>
<dbReference type="Gramene" id="ERN12834">
    <property type="protein sequence ID" value="ERN12834"/>
    <property type="gene ID" value="AMTR_s00180p00046480"/>
</dbReference>
<feature type="region of interest" description="Disordered" evidence="1">
    <location>
        <begin position="29"/>
        <end position="60"/>
    </location>
</feature>
<dbReference type="EMBL" id="KI392602">
    <property type="protein sequence ID" value="ERN12834.1"/>
    <property type="molecule type" value="Genomic_DNA"/>
</dbReference>
<dbReference type="Proteomes" id="UP000017836">
    <property type="component" value="Unassembled WGS sequence"/>
</dbReference>
<evidence type="ECO:0000313" key="3">
    <source>
        <dbReference type="Proteomes" id="UP000017836"/>
    </source>
</evidence>
<evidence type="ECO:0000256" key="1">
    <source>
        <dbReference type="SAM" id="MobiDB-lite"/>
    </source>
</evidence>
<keyword evidence="3" id="KW-1185">Reference proteome</keyword>
<name>W1PXU3_AMBTC</name>
<dbReference type="HOGENOM" id="CLU_2609291_0_0_1"/>